<dbReference type="RefSeq" id="XP_008562300.1">
    <property type="nucleotide sequence ID" value="XM_008564078.1"/>
</dbReference>
<reference evidence="2" key="1">
    <citation type="submission" date="2025-08" db="UniProtKB">
        <authorList>
            <consortium name="RefSeq"/>
        </authorList>
    </citation>
    <scope>IDENTIFICATION</scope>
</reference>
<evidence type="ECO:0000313" key="2">
    <source>
        <dbReference type="RefSeq" id="XP_008562300.1"/>
    </source>
</evidence>
<proteinExistence type="predicted"/>
<dbReference type="Proteomes" id="UP000694923">
    <property type="component" value="Unplaced"/>
</dbReference>
<evidence type="ECO:0000313" key="1">
    <source>
        <dbReference type="Proteomes" id="UP000694923"/>
    </source>
</evidence>
<protein>
    <submittedName>
        <fullName evidence="2">Methionyl-tRNA formyltransferase, mitochondrial-like isoform X2</fullName>
    </submittedName>
</protein>
<accession>A0ABM0Q1Q9</accession>
<organism evidence="1 2">
    <name type="scientific">Galeopterus variegatus</name>
    <name type="common">Malayan flying lemur</name>
    <name type="synonym">Cynocephalus variegatus</name>
    <dbReference type="NCBI Taxonomy" id="482537"/>
    <lineage>
        <taxon>Eukaryota</taxon>
        <taxon>Metazoa</taxon>
        <taxon>Chordata</taxon>
        <taxon>Craniata</taxon>
        <taxon>Vertebrata</taxon>
        <taxon>Euteleostomi</taxon>
        <taxon>Mammalia</taxon>
        <taxon>Eutheria</taxon>
        <taxon>Euarchontoglires</taxon>
        <taxon>Dermoptera</taxon>
        <taxon>Cynocephalidae</taxon>
        <taxon>Galeopterus</taxon>
    </lineage>
</organism>
<keyword evidence="1" id="KW-1185">Reference proteome</keyword>
<name>A0ABM0Q1Q9_GALVR</name>
<gene>
    <name evidence="2" type="primary">LOC103582503</name>
</gene>
<dbReference type="GeneID" id="103582503"/>
<sequence length="94" mass="10586">MENAIKLLDLVEVNNSILADPKLTGQAVIPGSVIYHKQSQILLVYCKVQTPPRKAEHNLFHALAERMDLQIHCLLMLQASILVVIAEKRPYKKA</sequence>